<dbReference type="Proteomes" id="UP000243985">
    <property type="component" value="Unassembled WGS sequence"/>
</dbReference>
<dbReference type="EMBL" id="QBKG01000001">
    <property type="protein sequence ID" value="PTX08760.1"/>
    <property type="molecule type" value="Genomic_DNA"/>
</dbReference>
<comment type="caution">
    <text evidence="2">The sequence shown here is derived from an EMBL/GenBank/DDBJ whole genome shotgun (WGS) entry which is preliminary data.</text>
</comment>
<gene>
    <name evidence="2" type="ORF">C8P65_101429</name>
</gene>
<name>A0A2T5XZ07_9FLAO</name>
<proteinExistence type="predicted"/>
<organism evidence="2 3">
    <name type="scientific">Capnocytophaga leadbetteri</name>
    <dbReference type="NCBI Taxonomy" id="327575"/>
    <lineage>
        <taxon>Bacteria</taxon>
        <taxon>Pseudomonadati</taxon>
        <taxon>Bacteroidota</taxon>
        <taxon>Flavobacteriia</taxon>
        <taxon>Flavobacteriales</taxon>
        <taxon>Flavobacteriaceae</taxon>
        <taxon>Capnocytophaga</taxon>
    </lineage>
</organism>
<keyword evidence="1" id="KW-1133">Transmembrane helix</keyword>
<dbReference type="AlphaFoldDB" id="A0A2T5XZ07"/>
<evidence type="ECO:0000313" key="2">
    <source>
        <dbReference type="EMBL" id="PTX08760.1"/>
    </source>
</evidence>
<feature type="transmembrane region" description="Helical" evidence="1">
    <location>
        <begin position="25"/>
        <end position="42"/>
    </location>
</feature>
<reference evidence="2 3" key="1">
    <citation type="submission" date="2018-04" db="EMBL/GenBank/DDBJ databases">
        <title>Genomic Encyclopedia of Archaeal and Bacterial Type Strains, Phase II (KMG-II): from individual species to whole genera.</title>
        <authorList>
            <person name="Goeker M."/>
        </authorList>
    </citation>
    <scope>NUCLEOTIDE SEQUENCE [LARGE SCALE GENOMIC DNA]</scope>
    <source>
        <strain evidence="2 3">DSM 22902</strain>
    </source>
</reference>
<keyword evidence="1" id="KW-0812">Transmembrane</keyword>
<evidence type="ECO:0000313" key="3">
    <source>
        <dbReference type="Proteomes" id="UP000243985"/>
    </source>
</evidence>
<dbReference type="RefSeq" id="WP_009390439.1">
    <property type="nucleotide sequence ID" value="NZ_CAJPPO010000001.1"/>
</dbReference>
<sequence>MKYALMIAGIAVALSRYLFPEYDQVLLVVGVSLLMAGVYLVSRGLSSKNEDN</sequence>
<accession>A0A2T5XZ07</accession>
<protein>
    <submittedName>
        <fullName evidence="2">Uncharacterized protein</fullName>
    </submittedName>
</protein>
<keyword evidence="1" id="KW-0472">Membrane</keyword>
<evidence type="ECO:0000256" key="1">
    <source>
        <dbReference type="SAM" id="Phobius"/>
    </source>
</evidence>
<dbReference type="GeneID" id="84581734"/>